<gene>
    <name evidence="2" type="ORF">DIURU_001260</name>
</gene>
<dbReference type="AlphaFoldDB" id="A0A642V1S1"/>
<feature type="region of interest" description="Disordered" evidence="1">
    <location>
        <begin position="84"/>
        <end position="109"/>
    </location>
</feature>
<evidence type="ECO:0000313" key="2">
    <source>
        <dbReference type="EMBL" id="KAA8906078.1"/>
    </source>
</evidence>
<dbReference type="GeneID" id="54779913"/>
<dbReference type="Proteomes" id="UP000449547">
    <property type="component" value="Unassembled WGS sequence"/>
</dbReference>
<name>A0A642V1S1_DIURU</name>
<dbReference type="EMBL" id="SWFT01000038">
    <property type="protein sequence ID" value="KAA8906078.1"/>
    <property type="molecule type" value="Genomic_DNA"/>
</dbReference>
<accession>A0A642V1S1</accession>
<dbReference type="VEuPathDB" id="FungiDB:DIURU_001260"/>
<dbReference type="RefSeq" id="XP_034013991.1">
    <property type="nucleotide sequence ID" value="XM_034153785.1"/>
</dbReference>
<proteinExistence type="predicted"/>
<reference evidence="2 3" key="1">
    <citation type="submission" date="2019-07" db="EMBL/GenBank/DDBJ databases">
        <title>Genome assembly of two rare yeast pathogens: Diutina rugosa and Trichomonascus ciferrii.</title>
        <authorList>
            <person name="Mixao V."/>
            <person name="Saus E."/>
            <person name="Hansen A."/>
            <person name="Lass-Flor C."/>
            <person name="Gabaldon T."/>
        </authorList>
    </citation>
    <scope>NUCLEOTIDE SEQUENCE [LARGE SCALE GENOMIC DNA]</scope>
    <source>
        <strain evidence="2 3">CBS 613</strain>
    </source>
</reference>
<evidence type="ECO:0000256" key="1">
    <source>
        <dbReference type="SAM" id="MobiDB-lite"/>
    </source>
</evidence>
<protein>
    <submittedName>
        <fullName evidence="2">Uncharacterized protein</fullName>
    </submittedName>
</protein>
<comment type="caution">
    <text evidence="2">The sequence shown here is derived from an EMBL/GenBank/DDBJ whole genome shotgun (WGS) entry which is preliminary data.</text>
</comment>
<evidence type="ECO:0000313" key="3">
    <source>
        <dbReference type="Proteomes" id="UP000449547"/>
    </source>
</evidence>
<keyword evidence="3" id="KW-1185">Reference proteome</keyword>
<sequence length="109" mass="11891">MSELQLAAFNLDHHQLSQWKAVESTHEFRHKVSIVDHHDQPLLNLSDIISEPNPLFSMSSSIVASSPVANHTQALAYYPMASSPRADADTVSSPQDTVIPSGDDIVADL</sequence>
<organism evidence="2 3">
    <name type="scientific">Diutina rugosa</name>
    <name type="common">Yeast</name>
    <name type="synonym">Candida rugosa</name>
    <dbReference type="NCBI Taxonomy" id="5481"/>
    <lineage>
        <taxon>Eukaryota</taxon>
        <taxon>Fungi</taxon>
        <taxon>Dikarya</taxon>
        <taxon>Ascomycota</taxon>
        <taxon>Saccharomycotina</taxon>
        <taxon>Pichiomycetes</taxon>
        <taxon>Debaryomycetaceae</taxon>
        <taxon>Diutina</taxon>
    </lineage>
</organism>